<keyword evidence="4" id="KW-0645">Protease</keyword>
<evidence type="ECO:0000256" key="7">
    <source>
        <dbReference type="ARBA" id="ARBA00022786"/>
    </source>
</evidence>
<comment type="similarity">
    <text evidence="2">Belongs to the peptidase C19 family.</text>
</comment>
<name>A0A438KRS8_VITVI</name>
<gene>
    <name evidence="15" type="primary">UBP17</name>
    <name evidence="15" type="ORF">CK203_000537</name>
</gene>
<dbReference type="EMBL" id="QGNW01000001">
    <property type="protein sequence ID" value="RVX23879.1"/>
    <property type="molecule type" value="Genomic_DNA"/>
</dbReference>
<dbReference type="PANTHER" id="PTHR24006">
    <property type="entry name" value="UBIQUITIN CARBOXYL-TERMINAL HYDROLASE"/>
    <property type="match status" value="1"/>
</dbReference>
<keyword evidence="6 11" id="KW-0863">Zinc-finger</keyword>
<dbReference type="GO" id="GO:0004843">
    <property type="term" value="F:cysteine-type deubiquitinase activity"/>
    <property type="evidence" value="ECO:0007669"/>
    <property type="project" value="UniProtKB-EC"/>
</dbReference>
<dbReference type="Pfam" id="PF01753">
    <property type="entry name" value="zf-MYND"/>
    <property type="match status" value="1"/>
</dbReference>
<dbReference type="PROSITE" id="PS50235">
    <property type="entry name" value="USP_3"/>
    <property type="match status" value="1"/>
</dbReference>
<dbReference type="SUPFAM" id="SSF144232">
    <property type="entry name" value="HIT/MYND zinc finger-like"/>
    <property type="match status" value="1"/>
</dbReference>
<dbReference type="Proteomes" id="UP000288805">
    <property type="component" value="Unassembled WGS sequence"/>
</dbReference>
<proteinExistence type="inferred from homology"/>
<dbReference type="GO" id="GO:0006508">
    <property type="term" value="P:proteolysis"/>
    <property type="evidence" value="ECO:0007669"/>
    <property type="project" value="UniProtKB-KW"/>
</dbReference>
<dbReference type="FunFam" id="6.10.140.2220:FF:000006">
    <property type="entry name" value="Ubiquitin carboxyl-terminal hydrolase 15"/>
    <property type="match status" value="1"/>
</dbReference>
<evidence type="ECO:0000256" key="2">
    <source>
        <dbReference type="ARBA" id="ARBA00009085"/>
    </source>
</evidence>
<evidence type="ECO:0000313" key="16">
    <source>
        <dbReference type="Proteomes" id="UP000288805"/>
    </source>
</evidence>
<feature type="domain" description="MYND-type" evidence="14">
    <location>
        <begin position="68"/>
        <end position="105"/>
    </location>
</feature>
<evidence type="ECO:0000256" key="1">
    <source>
        <dbReference type="ARBA" id="ARBA00000707"/>
    </source>
</evidence>
<evidence type="ECO:0000256" key="8">
    <source>
        <dbReference type="ARBA" id="ARBA00022801"/>
    </source>
</evidence>
<evidence type="ECO:0000259" key="13">
    <source>
        <dbReference type="PROSITE" id="PS50235"/>
    </source>
</evidence>
<dbReference type="PANTHER" id="PTHR24006:SF690">
    <property type="entry name" value="UBIQUITIN CARBOXYL-TERMINAL HYDROLASE 17"/>
    <property type="match status" value="1"/>
</dbReference>
<feature type="domain" description="USP" evidence="13">
    <location>
        <begin position="417"/>
        <end position="729"/>
    </location>
</feature>
<accession>A0A438KRS8</accession>
<dbReference type="InterPro" id="IPR028889">
    <property type="entry name" value="USP"/>
</dbReference>
<comment type="caution">
    <text evidence="15">The sequence shown here is derived from an EMBL/GenBank/DDBJ whole genome shotgun (WGS) entry which is preliminary data.</text>
</comment>
<dbReference type="AlphaFoldDB" id="A0A438KRS8"/>
<feature type="compositionally biased region" description="Basic and acidic residues" evidence="12">
    <location>
        <begin position="280"/>
        <end position="292"/>
    </location>
</feature>
<dbReference type="InterPro" id="IPR038765">
    <property type="entry name" value="Papain-like_cys_pep_sf"/>
</dbReference>
<dbReference type="Pfam" id="PF00443">
    <property type="entry name" value="UCH"/>
    <property type="match status" value="1"/>
</dbReference>
<evidence type="ECO:0000256" key="6">
    <source>
        <dbReference type="ARBA" id="ARBA00022771"/>
    </source>
</evidence>
<dbReference type="PROSITE" id="PS50865">
    <property type="entry name" value="ZF_MYND_2"/>
    <property type="match status" value="1"/>
</dbReference>
<evidence type="ECO:0000256" key="3">
    <source>
        <dbReference type="ARBA" id="ARBA00012759"/>
    </source>
</evidence>
<evidence type="ECO:0000256" key="9">
    <source>
        <dbReference type="ARBA" id="ARBA00022807"/>
    </source>
</evidence>
<dbReference type="PROSITE" id="PS01360">
    <property type="entry name" value="ZF_MYND_1"/>
    <property type="match status" value="1"/>
</dbReference>
<evidence type="ECO:0000256" key="10">
    <source>
        <dbReference type="ARBA" id="ARBA00022833"/>
    </source>
</evidence>
<evidence type="ECO:0000256" key="5">
    <source>
        <dbReference type="ARBA" id="ARBA00022723"/>
    </source>
</evidence>
<evidence type="ECO:0000256" key="12">
    <source>
        <dbReference type="SAM" id="MobiDB-lite"/>
    </source>
</evidence>
<dbReference type="EC" id="3.4.19.12" evidence="3"/>
<feature type="compositionally biased region" description="Low complexity" evidence="12">
    <location>
        <begin position="879"/>
        <end position="888"/>
    </location>
</feature>
<dbReference type="Gene3D" id="3.90.70.10">
    <property type="entry name" value="Cysteine proteinases"/>
    <property type="match status" value="1"/>
</dbReference>
<dbReference type="InterPro" id="IPR002893">
    <property type="entry name" value="Znf_MYND"/>
</dbReference>
<keyword evidence="8 15" id="KW-0378">Hydrolase</keyword>
<feature type="compositionally biased region" description="Low complexity" evidence="12">
    <location>
        <begin position="293"/>
        <end position="304"/>
    </location>
</feature>
<dbReference type="FunFam" id="3.90.70.10:FF:000026">
    <property type="entry name" value="Ubiquitin carboxyl-terminal hydrolase 15"/>
    <property type="match status" value="1"/>
</dbReference>
<dbReference type="SUPFAM" id="SSF54001">
    <property type="entry name" value="Cysteine proteinases"/>
    <property type="match status" value="1"/>
</dbReference>
<evidence type="ECO:0000256" key="4">
    <source>
        <dbReference type="ARBA" id="ARBA00022670"/>
    </source>
</evidence>
<evidence type="ECO:0000313" key="15">
    <source>
        <dbReference type="EMBL" id="RVX23879.1"/>
    </source>
</evidence>
<feature type="compositionally biased region" description="Low complexity" evidence="12">
    <location>
        <begin position="901"/>
        <end position="911"/>
    </location>
</feature>
<evidence type="ECO:0000259" key="14">
    <source>
        <dbReference type="PROSITE" id="PS50865"/>
    </source>
</evidence>
<organism evidence="15 16">
    <name type="scientific">Vitis vinifera</name>
    <name type="common">Grape</name>
    <dbReference type="NCBI Taxonomy" id="29760"/>
    <lineage>
        <taxon>Eukaryota</taxon>
        <taxon>Viridiplantae</taxon>
        <taxon>Streptophyta</taxon>
        <taxon>Embryophyta</taxon>
        <taxon>Tracheophyta</taxon>
        <taxon>Spermatophyta</taxon>
        <taxon>Magnoliopsida</taxon>
        <taxon>eudicotyledons</taxon>
        <taxon>Gunneridae</taxon>
        <taxon>Pentapetalae</taxon>
        <taxon>rosids</taxon>
        <taxon>Vitales</taxon>
        <taxon>Vitaceae</taxon>
        <taxon>Viteae</taxon>
        <taxon>Vitis</taxon>
    </lineage>
</organism>
<sequence length="971" mass="106727">MGNLGFYSLFSLVVFVVGVILRQKWRNAAERKEEIMRLVAMASEEAAAVELEAAVEYSSIPVARRYQCAACYGPATTRCSQCKAVRYCSGKCQIKHWRQGHKNECVPPTPTSAMQFNDGSGFGGKTTSQNQFENYDAKTTTGSLSTSTSSFYGLTPSAARSEPFIDVSVSDVLGSSTPDSSKGLSDDISCDSFVTISNVNNIISTACASKLNQMKSICDDEVDHFQSQFPKAKTAICDDTRPKSLSNKKSSGGARHSDASKHRSSPLLSRSGSDFLASDSRNEPQVVKRKEVSSVSSTVSDHSSPAPEGHSASVAKSAKHTSPNMHSEVAGLQQNAYNGLRTSVRKVAQHFRASKQSKPQLLGIGSGIAGKYNHKMLFPYELFMELYSWEKVELSPFGLMNCGNRTFSFCSFCIVLDKHASVLPLCYANAVLQCLTFTRPLASYLLQGLHSKACKFLFMTPLCPKEDWCFICEFECLILEAREGKSPLSPMGILSQIQRIGSHLGHGREEDAHEFLRYAVDTMQSVCLKDTGVVGPLAEDTTLVGLTFGGYLLSKIKCMKCQGKSERCERMMDLTVEIDGDIGTLEEALAQFTATEILDGENKYQCGRCRSYEKAKKKLMVLEAPNILTIVLKRFQSSNFGKLNKSVRFPETLNLTPYMSGTDDRYPVYSLYAVVVHLDIMNAAFSGHYVCFVKNFLGDWFRIDDSTVTPVELDRVLLEGAYMLLYARRSPKPPALSRNMAVSHEGKLKMRNLEAVPSSLAATKPRSNSAVPGVDRSMIQRKLENSCWTTWDGPTSNQWLRPEDWRSHSMQRVGVVDSSSESSSLFSCCSDEGSCSTESTNDSASTGDFSDYIFGEVGNSWYRNYGLSSDSDITPSLFSRPSGSSRSNGGDGVRRRLPHQGSSWGEELEGEGNSSFLYNGTSKHSKMCTTQFGGSSSETDLGRLVAGKPIDVKSGVPFKRASRERSAQTFY</sequence>
<dbReference type="GO" id="GO:0016579">
    <property type="term" value="P:protein deubiquitination"/>
    <property type="evidence" value="ECO:0007669"/>
    <property type="project" value="InterPro"/>
</dbReference>
<keyword evidence="10" id="KW-0862">Zinc</keyword>
<keyword evidence="7" id="KW-0833">Ubl conjugation pathway</keyword>
<dbReference type="InterPro" id="IPR050164">
    <property type="entry name" value="Peptidase_C19"/>
</dbReference>
<evidence type="ECO:0000256" key="11">
    <source>
        <dbReference type="PROSITE-ProRule" id="PRU00134"/>
    </source>
</evidence>
<dbReference type="Gene3D" id="6.10.140.2220">
    <property type="match status" value="1"/>
</dbReference>
<comment type="catalytic activity">
    <reaction evidence="1">
        <text>Thiol-dependent hydrolysis of ester, thioester, amide, peptide and isopeptide bonds formed by the C-terminal Gly of ubiquitin (a 76-residue protein attached to proteins as an intracellular targeting signal).</text>
        <dbReference type="EC" id="3.4.19.12"/>
    </reaction>
</comment>
<feature type="region of interest" description="Disordered" evidence="12">
    <location>
        <begin position="876"/>
        <end position="911"/>
    </location>
</feature>
<feature type="region of interest" description="Disordered" evidence="12">
    <location>
        <begin position="239"/>
        <end position="325"/>
    </location>
</feature>
<keyword evidence="5" id="KW-0479">Metal-binding</keyword>
<dbReference type="GO" id="GO:0008270">
    <property type="term" value="F:zinc ion binding"/>
    <property type="evidence" value="ECO:0007669"/>
    <property type="project" value="UniProtKB-KW"/>
</dbReference>
<dbReference type="InterPro" id="IPR001394">
    <property type="entry name" value="Peptidase_C19_UCH"/>
</dbReference>
<protein>
    <recommendedName>
        <fullName evidence="3">ubiquitinyl hydrolase 1</fullName>
        <ecNumber evidence="3">3.4.19.12</ecNumber>
    </recommendedName>
</protein>
<keyword evidence="9" id="KW-0788">Thiol protease</keyword>
<reference evidence="15 16" key="1">
    <citation type="journal article" date="2018" name="PLoS Genet.">
        <title>Population sequencing reveals clonal diversity and ancestral inbreeding in the grapevine cultivar Chardonnay.</title>
        <authorList>
            <person name="Roach M.J."/>
            <person name="Johnson D.L."/>
            <person name="Bohlmann J."/>
            <person name="van Vuuren H.J."/>
            <person name="Jones S.J."/>
            <person name="Pretorius I.S."/>
            <person name="Schmidt S.A."/>
            <person name="Borneman A.R."/>
        </authorList>
    </citation>
    <scope>NUCLEOTIDE SEQUENCE [LARGE SCALE GENOMIC DNA]</scope>
    <source>
        <strain evidence="16">cv. Chardonnay</strain>
        <tissue evidence="15">Leaf</tissue>
    </source>
</reference>